<dbReference type="NCBIfam" id="TIGR00254">
    <property type="entry name" value="GGDEF"/>
    <property type="match status" value="1"/>
</dbReference>
<proteinExistence type="predicted"/>
<dbReference type="GO" id="GO:0052621">
    <property type="term" value="F:diguanylate cyclase activity"/>
    <property type="evidence" value="ECO:0007669"/>
    <property type="project" value="TreeGrafter"/>
</dbReference>
<dbReference type="InterPro" id="IPR029787">
    <property type="entry name" value="Nucleotide_cyclase"/>
</dbReference>
<feature type="transmembrane region" description="Helical" evidence="1">
    <location>
        <begin position="163"/>
        <end position="184"/>
    </location>
</feature>
<feature type="transmembrane region" description="Helical" evidence="1">
    <location>
        <begin position="108"/>
        <end position="127"/>
    </location>
</feature>
<feature type="transmembrane region" description="Helical" evidence="1">
    <location>
        <begin position="54"/>
        <end position="72"/>
    </location>
</feature>
<organism evidence="3 4">
    <name type="scientific">Deinococcus ficus</name>
    <dbReference type="NCBI Taxonomy" id="317577"/>
    <lineage>
        <taxon>Bacteria</taxon>
        <taxon>Thermotogati</taxon>
        <taxon>Deinococcota</taxon>
        <taxon>Deinococci</taxon>
        <taxon>Deinococcales</taxon>
        <taxon>Deinococcaceae</taxon>
        <taxon>Deinococcus</taxon>
    </lineage>
</organism>
<dbReference type="RefSeq" id="WP_051307741.1">
    <property type="nucleotide sequence ID" value="NZ_CP021081.1"/>
</dbReference>
<dbReference type="PROSITE" id="PS50887">
    <property type="entry name" value="GGDEF"/>
    <property type="match status" value="1"/>
</dbReference>
<evidence type="ECO:0000313" key="3">
    <source>
        <dbReference type="EMBL" id="ASN81200.1"/>
    </source>
</evidence>
<dbReference type="FunFam" id="3.30.70.270:FF:000001">
    <property type="entry name" value="Diguanylate cyclase domain protein"/>
    <property type="match status" value="1"/>
</dbReference>
<feature type="transmembrane region" description="Helical" evidence="1">
    <location>
        <begin position="79"/>
        <end position="96"/>
    </location>
</feature>
<evidence type="ECO:0000313" key="4">
    <source>
        <dbReference type="Proteomes" id="UP000259030"/>
    </source>
</evidence>
<dbReference type="InterPro" id="IPR043128">
    <property type="entry name" value="Rev_trsase/Diguanyl_cyclase"/>
</dbReference>
<dbReference type="GO" id="GO:0043709">
    <property type="term" value="P:cell adhesion involved in single-species biofilm formation"/>
    <property type="evidence" value="ECO:0007669"/>
    <property type="project" value="TreeGrafter"/>
</dbReference>
<dbReference type="Gene3D" id="3.30.70.270">
    <property type="match status" value="1"/>
</dbReference>
<dbReference type="Pfam" id="PF00990">
    <property type="entry name" value="GGDEF"/>
    <property type="match status" value="1"/>
</dbReference>
<name>A0A221SX32_9DEIO</name>
<keyword evidence="1" id="KW-0472">Membrane</keyword>
<dbReference type="GO" id="GO:0005886">
    <property type="term" value="C:plasma membrane"/>
    <property type="evidence" value="ECO:0007669"/>
    <property type="project" value="TreeGrafter"/>
</dbReference>
<dbReference type="SMART" id="SM00267">
    <property type="entry name" value="GGDEF"/>
    <property type="match status" value="1"/>
</dbReference>
<dbReference type="PANTHER" id="PTHR45138">
    <property type="entry name" value="REGULATORY COMPONENTS OF SENSORY TRANSDUCTION SYSTEM"/>
    <property type="match status" value="1"/>
</dbReference>
<dbReference type="EMBL" id="CP021081">
    <property type="protein sequence ID" value="ASN81200.1"/>
    <property type="molecule type" value="Genomic_DNA"/>
</dbReference>
<keyword evidence="1" id="KW-0812">Transmembrane</keyword>
<dbReference type="InterPro" id="IPR050469">
    <property type="entry name" value="Diguanylate_Cyclase"/>
</dbReference>
<dbReference type="KEGG" id="dfc:DFI_09435"/>
<evidence type="ECO:0000259" key="2">
    <source>
        <dbReference type="PROSITE" id="PS50887"/>
    </source>
</evidence>
<keyword evidence="4" id="KW-1185">Reference proteome</keyword>
<dbReference type="InterPro" id="IPR000160">
    <property type="entry name" value="GGDEF_dom"/>
</dbReference>
<dbReference type="PANTHER" id="PTHR45138:SF9">
    <property type="entry name" value="DIGUANYLATE CYCLASE DGCM-RELATED"/>
    <property type="match status" value="1"/>
</dbReference>
<dbReference type="CDD" id="cd01949">
    <property type="entry name" value="GGDEF"/>
    <property type="match status" value="1"/>
</dbReference>
<dbReference type="Proteomes" id="UP000259030">
    <property type="component" value="Chromosome"/>
</dbReference>
<accession>A0A221SX32</accession>
<dbReference type="AlphaFoldDB" id="A0A221SX32"/>
<feature type="transmembrane region" description="Helical" evidence="1">
    <location>
        <begin position="20"/>
        <end position="42"/>
    </location>
</feature>
<keyword evidence="1" id="KW-1133">Transmembrane helix</keyword>
<dbReference type="GO" id="GO:1902201">
    <property type="term" value="P:negative regulation of bacterial-type flagellum-dependent cell motility"/>
    <property type="evidence" value="ECO:0007669"/>
    <property type="project" value="TreeGrafter"/>
</dbReference>
<evidence type="ECO:0000256" key="1">
    <source>
        <dbReference type="SAM" id="Phobius"/>
    </source>
</evidence>
<gene>
    <name evidence="3" type="ORF">DFI_09435</name>
</gene>
<reference evidence="3 4" key="1">
    <citation type="submission" date="2017-05" db="EMBL/GenBank/DDBJ databases">
        <title>The complete genome sequence of Deinococcus ficus isolated from the rhizosphere of the Ficus religiosa L. in Taiwan.</title>
        <authorList>
            <person name="Wu K.-M."/>
            <person name="Liao T.-L."/>
            <person name="Liu Y.-M."/>
            <person name="Young C.-C."/>
            <person name="Tsai S.-F."/>
        </authorList>
    </citation>
    <scope>NUCLEOTIDE SEQUENCE [LARGE SCALE GENOMIC DNA]</scope>
    <source>
        <strain evidence="3 4">CC-FR2-10</strain>
    </source>
</reference>
<sequence>MGGAFRQYLQQDTPEEEARLLHRMFVITAAIMFIGSAAALWVQAPNYDPLDLRALPAVAAVNLLLIPAVLMGRLDPRPAFLASYAVDALYLLSAYAHQYEVFAPLYGLLSQNTYWFPALYVGAFLIFPHALARYLTQTLLALTVLITAVQLGRNPTLLNHRDLIGSVTQFLLVSMVLQVMLIRFGAMRDRLSAMQTAAYRDALTGAYNRRYAEEHLASLQASHTPYSLILMDLDHFKSVNDQHGHAVGDGVLVGVTRLTRNVLPEGGMVARWGGEEFLILLPQRSEEDLRHFIGTLREQYQTLHVGPLLGVTACFGVAHGGPDETPESVLARADAAMYLAKNGGRDDLRFAGHRGARTRSRNPTLTDLPVR</sequence>
<dbReference type="STRING" id="317577.GCA_000419625_02026"/>
<protein>
    <submittedName>
        <fullName evidence="3">GGDEF domain-containing protein</fullName>
    </submittedName>
</protein>
<dbReference type="SUPFAM" id="SSF55073">
    <property type="entry name" value="Nucleotide cyclase"/>
    <property type="match status" value="1"/>
</dbReference>
<feature type="domain" description="GGDEF" evidence="2">
    <location>
        <begin position="224"/>
        <end position="353"/>
    </location>
</feature>